<accession>A0ABZ3C8L8</accession>
<evidence type="ECO:0000259" key="2">
    <source>
        <dbReference type="Pfam" id="PF09851"/>
    </source>
</evidence>
<name>A0ABZ3C8L8_9ACTN</name>
<dbReference type="InterPro" id="IPR018649">
    <property type="entry name" value="SHOCT"/>
</dbReference>
<keyword evidence="4" id="KW-1185">Reference proteome</keyword>
<evidence type="ECO:0000313" key="3">
    <source>
        <dbReference type="EMBL" id="WZW98576.1"/>
    </source>
</evidence>
<dbReference type="RefSeq" id="WP_342372588.1">
    <property type="nucleotide sequence ID" value="NZ_CP115965.1"/>
</dbReference>
<organism evidence="3 4">
    <name type="scientific">Propioniciclava soli</name>
    <dbReference type="NCBI Taxonomy" id="2775081"/>
    <lineage>
        <taxon>Bacteria</taxon>
        <taxon>Bacillati</taxon>
        <taxon>Actinomycetota</taxon>
        <taxon>Actinomycetes</taxon>
        <taxon>Propionibacteriales</taxon>
        <taxon>Propionibacteriaceae</taxon>
        <taxon>Propioniciclava</taxon>
    </lineage>
</organism>
<dbReference type="Proteomes" id="UP001434337">
    <property type="component" value="Chromosome"/>
</dbReference>
<feature type="region of interest" description="Disordered" evidence="1">
    <location>
        <begin position="19"/>
        <end position="52"/>
    </location>
</feature>
<dbReference type="Pfam" id="PF09851">
    <property type="entry name" value="SHOCT"/>
    <property type="match status" value="1"/>
</dbReference>
<sequence>MSEVGFLVTKKCRQCGHPLSLHSGRTHLTQSNREWAETPSPPTGSPAPRAPIAATLPSEHGLADAAAGLTDQDLSPHRDGLNGLQYLLVDDEQAVLLSTGSFIPAGKFMPVNALVVLTDKRVIVYRSRGEVGPLAWCDARDPGLRLELKEGFLVDSLRAAMPDGQEFQFSTISRNARQLNAALGNVRHELSRPVERAPEIRQSIDDAPAAAGSDVDPLSRLQRLGELHQAGILTDEEFAAQKAKLLGQL</sequence>
<feature type="domain" description="SHOCT" evidence="2">
    <location>
        <begin position="220"/>
        <end position="246"/>
    </location>
</feature>
<proteinExistence type="predicted"/>
<evidence type="ECO:0000256" key="1">
    <source>
        <dbReference type="SAM" id="MobiDB-lite"/>
    </source>
</evidence>
<evidence type="ECO:0000313" key="4">
    <source>
        <dbReference type="Proteomes" id="UP001434337"/>
    </source>
</evidence>
<reference evidence="3 4" key="1">
    <citation type="journal article" date="2023" name="Environ Microbiome">
        <title>A coral-associated actinobacterium mitigates coral bleaching under heat stress.</title>
        <authorList>
            <person name="Li J."/>
            <person name="Zou Y."/>
            <person name="Li Q."/>
            <person name="Zhang J."/>
            <person name="Bourne D.G."/>
            <person name="Lyu Y."/>
            <person name="Liu C."/>
            <person name="Zhang S."/>
        </authorList>
    </citation>
    <scope>NUCLEOTIDE SEQUENCE [LARGE SCALE GENOMIC DNA]</scope>
    <source>
        <strain evidence="3 4">SCSIO 13291</strain>
    </source>
</reference>
<feature type="compositionally biased region" description="Pro residues" evidence="1">
    <location>
        <begin position="39"/>
        <end position="49"/>
    </location>
</feature>
<gene>
    <name evidence="3" type="ORF">PCC79_17105</name>
</gene>
<dbReference type="EMBL" id="CP115965">
    <property type="protein sequence ID" value="WZW98576.1"/>
    <property type="molecule type" value="Genomic_DNA"/>
</dbReference>
<protein>
    <submittedName>
        <fullName evidence="3">SHOCT domain-containing protein</fullName>
    </submittedName>
</protein>